<name>A0AAD7F5N2_9AGAR</name>
<comment type="caution">
    <text evidence="3">The sequence shown here is derived from an EMBL/GenBank/DDBJ whole genome shotgun (WGS) entry which is preliminary data.</text>
</comment>
<keyword evidence="2" id="KW-0472">Membrane</keyword>
<keyword evidence="4" id="KW-1185">Reference proteome</keyword>
<dbReference type="Proteomes" id="UP001218218">
    <property type="component" value="Unassembled WGS sequence"/>
</dbReference>
<feature type="transmembrane region" description="Helical" evidence="2">
    <location>
        <begin position="288"/>
        <end position="309"/>
    </location>
</feature>
<dbReference type="EMBL" id="JARIHO010000002">
    <property type="protein sequence ID" value="KAJ7367146.1"/>
    <property type="molecule type" value="Genomic_DNA"/>
</dbReference>
<proteinExistence type="predicted"/>
<evidence type="ECO:0000313" key="4">
    <source>
        <dbReference type="Proteomes" id="UP001218218"/>
    </source>
</evidence>
<keyword evidence="2" id="KW-1133">Transmembrane helix</keyword>
<feature type="compositionally biased region" description="Acidic residues" evidence="1">
    <location>
        <begin position="54"/>
        <end position="64"/>
    </location>
</feature>
<evidence type="ECO:0000256" key="2">
    <source>
        <dbReference type="SAM" id="Phobius"/>
    </source>
</evidence>
<dbReference type="AlphaFoldDB" id="A0AAD7F5N2"/>
<accession>A0AAD7F5N2</accession>
<sequence length="393" mass="40949">MASPQPRARAPQQPPAKRTSAYDVYDNYLAPGEGAPNRNSGIDALGMGFMNANMDDDSDEEDEEDMRRARTPPVPASPSKHAALAAATGAKSPSKGPYVPERLETPPPQYNQQRGSPQPASRSPPPAIAAPRPGYATSPVAALDQSVNGNLARPAPTAAPQGRAPPSGGHPNLRIEPPSSPGSPYANGTPSPSGSPHPLQAPITPITPVFARPQRTNTMDSAGSVGFSETKGLIMRGEGEETLIPRGRGQKGDQFWRRFSMVAKDPQEKRPSTWLTKAQGGAAGLSRWVWIVGIILLICAAGGIGLGVYMSEQASAHYRPDAVGGSANEGAASLSSTAAAGKTAKGAIGTTSTHHVSPTNTVARRAPHAQITPATGHAARNRHNVARLESELL</sequence>
<reference evidence="3" key="1">
    <citation type="submission" date="2023-03" db="EMBL/GenBank/DDBJ databases">
        <title>Massive genome expansion in bonnet fungi (Mycena s.s.) driven by repeated elements and novel gene families across ecological guilds.</title>
        <authorList>
            <consortium name="Lawrence Berkeley National Laboratory"/>
            <person name="Harder C.B."/>
            <person name="Miyauchi S."/>
            <person name="Viragh M."/>
            <person name="Kuo A."/>
            <person name="Thoen E."/>
            <person name="Andreopoulos B."/>
            <person name="Lu D."/>
            <person name="Skrede I."/>
            <person name="Drula E."/>
            <person name="Henrissat B."/>
            <person name="Morin E."/>
            <person name="Kohler A."/>
            <person name="Barry K."/>
            <person name="LaButti K."/>
            <person name="Morin E."/>
            <person name="Salamov A."/>
            <person name="Lipzen A."/>
            <person name="Mereny Z."/>
            <person name="Hegedus B."/>
            <person name="Baldrian P."/>
            <person name="Stursova M."/>
            <person name="Weitz H."/>
            <person name="Taylor A."/>
            <person name="Grigoriev I.V."/>
            <person name="Nagy L.G."/>
            <person name="Martin F."/>
            <person name="Kauserud H."/>
        </authorList>
    </citation>
    <scope>NUCLEOTIDE SEQUENCE</scope>
    <source>
        <strain evidence="3">CBHHK002</strain>
    </source>
</reference>
<organism evidence="3 4">
    <name type="scientific">Mycena albidolilacea</name>
    <dbReference type="NCBI Taxonomy" id="1033008"/>
    <lineage>
        <taxon>Eukaryota</taxon>
        <taxon>Fungi</taxon>
        <taxon>Dikarya</taxon>
        <taxon>Basidiomycota</taxon>
        <taxon>Agaricomycotina</taxon>
        <taxon>Agaricomycetes</taxon>
        <taxon>Agaricomycetidae</taxon>
        <taxon>Agaricales</taxon>
        <taxon>Marasmiineae</taxon>
        <taxon>Mycenaceae</taxon>
        <taxon>Mycena</taxon>
    </lineage>
</organism>
<feature type="region of interest" description="Disordered" evidence="1">
    <location>
        <begin position="1"/>
        <end position="204"/>
    </location>
</feature>
<keyword evidence="2" id="KW-0812">Transmembrane</keyword>
<protein>
    <submittedName>
        <fullName evidence="3">Uncharacterized protein</fullName>
    </submittedName>
</protein>
<evidence type="ECO:0000256" key="1">
    <source>
        <dbReference type="SAM" id="MobiDB-lite"/>
    </source>
</evidence>
<feature type="compositionally biased region" description="Low complexity" evidence="1">
    <location>
        <begin position="1"/>
        <end position="18"/>
    </location>
</feature>
<feature type="region of interest" description="Disordered" evidence="1">
    <location>
        <begin position="216"/>
        <end position="251"/>
    </location>
</feature>
<evidence type="ECO:0000313" key="3">
    <source>
        <dbReference type="EMBL" id="KAJ7367146.1"/>
    </source>
</evidence>
<gene>
    <name evidence="3" type="ORF">DFH08DRAFT_186041</name>
</gene>
<feature type="compositionally biased region" description="Low complexity" evidence="1">
    <location>
        <begin position="112"/>
        <end position="121"/>
    </location>
</feature>